<comment type="caution">
    <text evidence="1">The sequence shown here is derived from an EMBL/GenBank/DDBJ whole genome shotgun (WGS) entry which is preliminary data.</text>
</comment>
<name>A0ABU6U3Q4_9FABA</name>
<accession>A0ABU6U3Q4</accession>
<evidence type="ECO:0000313" key="2">
    <source>
        <dbReference type="Proteomes" id="UP001341840"/>
    </source>
</evidence>
<dbReference type="Proteomes" id="UP001341840">
    <property type="component" value="Unassembled WGS sequence"/>
</dbReference>
<keyword evidence="2" id="KW-1185">Reference proteome</keyword>
<evidence type="ECO:0000313" key="1">
    <source>
        <dbReference type="EMBL" id="MED6154853.1"/>
    </source>
</evidence>
<protein>
    <submittedName>
        <fullName evidence="1">Uncharacterized protein</fullName>
    </submittedName>
</protein>
<dbReference type="EMBL" id="JASCZI010120830">
    <property type="protein sequence ID" value="MED6154853.1"/>
    <property type="molecule type" value="Genomic_DNA"/>
</dbReference>
<sequence length="106" mass="12212">MFLVHIIQCDYDGKSSKHLLDDSRRTRLLQMAHRKMNFKDPQMVHLQTTLSINTSLVSFISALLKTLRLLRLKSKIPFILSSKEAIENGECGDTEDETWNGREGLH</sequence>
<proteinExistence type="predicted"/>
<organism evidence="1 2">
    <name type="scientific">Stylosanthes scabra</name>
    <dbReference type="NCBI Taxonomy" id="79078"/>
    <lineage>
        <taxon>Eukaryota</taxon>
        <taxon>Viridiplantae</taxon>
        <taxon>Streptophyta</taxon>
        <taxon>Embryophyta</taxon>
        <taxon>Tracheophyta</taxon>
        <taxon>Spermatophyta</taxon>
        <taxon>Magnoliopsida</taxon>
        <taxon>eudicotyledons</taxon>
        <taxon>Gunneridae</taxon>
        <taxon>Pentapetalae</taxon>
        <taxon>rosids</taxon>
        <taxon>fabids</taxon>
        <taxon>Fabales</taxon>
        <taxon>Fabaceae</taxon>
        <taxon>Papilionoideae</taxon>
        <taxon>50 kb inversion clade</taxon>
        <taxon>dalbergioids sensu lato</taxon>
        <taxon>Dalbergieae</taxon>
        <taxon>Pterocarpus clade</taxon>
        <taxon>Stylosanthes</taxon>
    </lineage>
</organism>
<reference evidence="1 2" key="1">
    <citation type="journal article" date="2023" name="Plants (Basel)">
        <title>Bridging the Gap: Combining Genomics and Transcriptomics Approaches to Understand Stylosanthes scabra, an Orphan Legume from the Brazilian Caatinga.</title>
        <authorList>
            <person name="Ferreira-Neto J.R.C."/>
            <person name="da Silva M.D."/>
            <person name="Binneck E."/>
            <person name="de Melo N.F."/>
            <person name="da Silva R.H."/>
            <person name="de Melo A.L.T.M."/>
            <person name="Pandolfi V."/>
            <person name="Bustamante F.O."/>
            <person name="Brasileiro-Vidal A.C."/>
            <person name="Benko-Iseppon A.M."/>
        </authorList>
    </citation>
    <scope>NUCLEOTIDE SEQUENCE [LARGE SCALE GENOMIC DNA]</scope>
    <source>
        <tissue evidence="1">Leaves</tissue>
    </source>
</reference>
<gene>
    <name evidence="1" type="ORF">PIB30_000357</name>
</gene>